<evidence type="ECO:0000313" key="3">
    <source>
        <dbReference type="Proteomes" id="UP000012099"/>
    </source>
</evidence>
<sequence>MILDLIKLLYYLFFFWMKFSLLEYLKLVVSFHILEKNRVVER</sequence>
<feature type="transmembrane region" description="Helical" evidence="1">
    <location>
        <begin position="12"/>
        <end position="34"/>
    </location>
</feature>
<accession>A0ABP2TCM5</accession>
<gene>
    <name evidence="2" type="ORF">LEP1GSC035_1016</name>
</gene>
<evidence type="ECO:0000256" key="1">
    <source>
        <dbReference type="SAM" id="Phobius"/>
    </source>
</evidence>
<keyword evidence="1" id="KW-0472">Membrane</keyword>
<keyword evidence="1" id="KW-0812">Transmembrane</keyword>
<keyword evidence="1" id="KW-1133">Transmembrane helix</keyword>
<comment type="caution">
    <text evidence="2">The sequence shown here is derived from an EMBL/GenBank/DDBJ whole genome shotgun (WGS) entry which is preliminary data.</text>
</comment>
<proteinExistence type="predicted"/>
<reference evidence="2 3" key="1">
    <citation type="submission" date="2013-01" db="EMBL/GenBank/DDBJ databases">
        <authorList>
            <person name="Harkins D.M."/>
            <person name="Durkin A.S."/>
            <person name="Brinkac L.M."/>
            <person name="Haft D.H."/>
            <person name="Selengut J.D."/>
            <person name="Sanka R."/>
            <person name="DePew J."/>
            <person name="Purushe J."/>
            <person name="Whelen A.C."/>
            <person name="Vinetz J.M."/>
            <person name="Sutton G.G."/>
            <person name="Nierman W.C."/>
            <person name="Fouts D.E."/>
        </authorList>
    </citation>
    <scope>NUCLEOTIDE SEQUENCE [LARGE SCALE GENOMIC DNA]</scope>
    <source>
        <strain evidence="2 3">2007001578</strain>
    </source>
</reference>
<name>A0ABP2TCM5_9LEPT</name>
<evidence type="ECO:0000313" key="2">
    <source>
        <dbReference type="EMBL" id="EMN00788.1"/>
    </source>
</evidence>
<protein>
    <submittedName>
        <fullName evidence="2">Uncharacterized protein</fullName>
    </submittedName>
</protein>
<dbReference type="Proteomes" id="UP000012099">
    <property type="component" value="Unassembled WGS sequence"/>
</dbReference>
<organism evidence="2 3">
    <name type="scientific">Leptospira noguchii str. 2007001578</name>
    <dbReference type="NCBI Taxonomy" id="1049974"/>
    <lineage>
        <taxon>Bacteria</taxon>
        <taxon>Pseudomonadati</taxon>
        <taxon>Spirochaetota</taxon>
        <taxon>Spirochaetia</taxon>
        <taxon>Leptospirales</taxon>
        <taxon>Leptospiraceae</taxon>
        <taxon>Leptospira</taxon>
    </lineage>
</organism>
<dbReference type="EMBL" id="AHMH02000076">
    <property type="protein sequence ID" value="EMN00788.1"/>
    <property type="molecule type" value="Genomic_DNA"/>
</dbReference>
<keyword evidence="3" id="KW-1185">Reference proteome</keyword>